<evidence type="ECO:0000256" key="10">
    <source>
        <dbReference type="ARBA" id="ARBA00049551"/>
    </source>
</evidence>
<keyword evidence="4 11" id="KW-0812">Transmembrane</keyword>
<dbReference type="AlphaFoldDB" id="A0A343UJL5"/>
<feature type="transmembrane region" description="Helical" evidence="11">
    <location>
        <begin position="62"/>
        <end position="82"/>
    </location>
</feature>
<evidence type="ECO:0000256" key="7">
    <source>
        <dbReference type="ARBA" id="ARBA00023027"/>
    </source>
</evidence>
<evidence type="ECO:0000313" key="12">
    <source>
        <dbReference type="EMBL" id="AVC55952.1"/>
    </source>
</evidence>
<keyword evidence="12" id="KW-0496">Mitochondrion</keyword>
<dbReference type="EMBL" id="KY952781">
    <property type="protein sequence ID" value="AVC55952.1"/>
    <property type="molecule type" value="Genomic_DNA"/>
</dbReference>
<comment type="catalytic activity">
    <reaction evidence="10">
        <text>a ubiquinone + NADH + 5 H(+)(in) = a ubiquinol + NAD(+) + 4 H(+)(out)</text>
        <dbReference type="Rhea" id="RHEA:29091"/>
        <dbReference type="Rhea" id="RHEA-COMP:9565"/>
        <dbReference type="Rhea" id="RHEA-COMP:9566"/>
        <dbReference type="ChEBI" id="CHEBI:15378"/>
        <dbReference type="ChEBI" id="CHEBI:16389"/>
        <dbReference type="ChEBI" id="CHEBI:17976"/>
        <dbReference type="ChEBI" id="CHEBI:57540"/>
        <dbReference type="ChEBI" id="CHEBI:57945"/>
        <dbReference type="EC" id="7.1.1.2"/>
    </reaction>
</comment>
<dbReference type="Pfam" id="PF00420">
    <property type="entry name" value="Oxidored_q2"/>
    <property type="match status" value="1"/>
</dbReference>
<evidence type="ECO:0000256" key="9">
    <source>
        <dbReference type="ARBA" id="ARBA00031586"/>
    </source>
</evidence>
<dbReference type="Gene3D" id="1.10.287.3510">
    <property type="match status" value="1"/>
</dbReference>
<name>A0A343UJL5_9CUCU</name>
<evidence type="ECO:0000256" key="4">
    <source>
        <dbReference type="ARBA" id="ARBA00022692"/>
    </source>
</evidence>
<dbReference type="GO" id="GO:0008137">
    <property type="term" value="F:NADH dehydrogenase (ubiquinone) activity"/>
    <property type="evidence" value="ECO:0007669"/>
    <property type="project" value="UniProtKB-EC"/>
</dbReference>
<feature type="transmembrane region" description="Helical" evidence="11">
    <location>
        <begin position="29"/>
        <end position="50"/>
    </location>
</feature>
<reference evidence="12" key="1">
    <citation type="submission" date="2017-04" db="EMBL/GenBank/DDBJ databases">
        <title>Three partial mitochondrial genome of Ips(Coleoptera, Curculionidae)species and molecular phylogeny of Curculionidae.</title>
        <authorList>
            <person name="Lv F."/>
            <person name="Yang W."/>
            <person name="Chen Z."/>
            <person name="Du Y."/>
        </authorList>
    </citation>
    <scope>NUCLEOTIDE SEQUENCE</scope>
</reference>
<dbReference type="InterPro" id="IPR039428">
    <property type="entry name" value="NUOK/Mnh_C1-like"/>
</dbReference>
<evidence type="ECO:0000256" key="6">
    <source>
        <dbReference type="ARBA" id="ARBA00022989"/>
    </source>
</evidence>
<comment type="similarity">
    <text evidence="2">Belongs to the complex I subunit 4L family.</text>
</comment>
<evidence type="ECO:0000256" key="11">
    <source>
        <dbReference type="SAM" id="Phobius"/>
    </source>
</evidence>
<evidence type="ECO:0000256" key="5">
    <source>
        <dbReference type="ARBA" id="ARBA00022967"/>
    </source>
</evidence>
<accession>A0A343UJL5</accession>
<proteinExistence type="inferred from homology"/>
<keyword evidence="6 11" id="KW-1133">Transmembrane helix</keyword>
<keyword evidence="5" id="KW-1278">Translocase</keyword>
<evidence type="ECO:0000256" key="8">
    <source>
        <dbReference type="ARBA" id="ARBA00023136"/>
    </source>
</evidence>
<feature type="transmembrane region" description="Helical" evidence="11">
    <location>
        <begin position="6"/>
        <end position="22"/>
    </location>
</feature>
<sequence length="98" mass="11334">MMIINYYIIPFSLFFVSGLVVYSTKYNHFLIMLLTLEVVVVSIFLFIFYFCSKFSMEVFMSIIYMALSVCEGALGLSLLVLITRVYGSDSVMTFDLLW</sequence>
<comment type="subcellular location">
    <subcellularLocation>
        <location evidence="1">Membrane</location>
        <topology evidence="1">Multi-pass membrane protein</topology>
    </subcellularLocation>
</comment>
<evidence type="ECO:0000256" key="2">
    <source>
        <dbReference type="ARBA" id="ARBA00010519"/>
    </source>
</evidence>
<evidence type="ECO:0000256" key="3">
    <source>
        <dbReference type="ARBA" id="ARBA00016612"/>
    </source>
</evidence>
<gene>
    <name evidence="12" type="primary">ND4L</name>
</gene>
<organism evidence="12">
    <name type="scientific">Ips sexdentatus</name>
    <dbReference type="NCBI Taxonomy" id="55985"/>
    <lineage>
        <taxon>Eukaryota</taxon>
        <taxon>Metazoa</taxon>
        <taxon>Ecdysozoa</taxon>
        <taxon>Arthropoda</taxon>
        <taxon>Hexapoda</taxon>
        <taxon>Insecta</taxon>
        <taxon>Pterygota</taxon>
        <taxon>Neoptera</taxon>
        <taxon>Endopterygota</taxon>
        <taxon>Coleoptera</taxon>
        <taxon>Polyphaga</taxon>
        <taxon>Cucujiformia</taxon>
        <taxon>Curculionidae</taxon>
        <taxon>Scolytinae</taxon>
        <taxon>Ips</taxon>
    </lineage>
</organism>
<protein>
    <recommendedName>
        <fullName evidence="3">NADH-ubiquinone oxidoreductase chain 4L</fullName>
    </recommendedName>
    <alternativeName>
        <fullName evidence="9">NADH dehydrogenase subunit 4L</fullName>
    </alternativeName>
</protein>
<geneLocation type="mitochondrion" evidence="12"/>
<evidence type="ECO:0000256" key="1">
    <source>
        <dbReference type="ARBA" id="ARBA00004141"/>
    </source>
</evidence>
<keyword evidence="7" id="KW-0520">NAD</keyword>
<dbReference type="GO" id="GO:0016020">
    <property type="term" value="C:membrane"/>
    <property type="evidence" value="ECO:0007669"/>
    <property type="project" value="UniProtKB-SubCell"/>
</dbReference>
<keyword evidence="8 11" id="KW-0472">Membrane</keyword>